<evidence type="ECO:0000256" key="1">
    <source>
        <dbReference type="SAM" id="Phobius"/>
    </source>
</evidence>
<feature type="transmembrane region" description="Helical" evidence="1">
    <location>
        <begin position="12"/>
        <end position="32"/>
    </location>
</feature>
<sequence length="111" mass="12658">MDNPLTKRVSLIELFYDLVFVYMISRATSLIHHLHSGILSPITLAIFALVVIVFINSWMVQMVFTNRYGKSLWTNITFSFIDMAIVLYMSNAFAATFDRHLATFFTAAGLL</sequence>
<organism evidence="2 3">
    <name type="scientific">Limosilactobacillus pontis</name>
    <dbReference type="NCBI Taxonomy" id="35787"/>
    <lineage>
        <taxon>Bacteria</taxon>
        <taxon>Bacillati</taxon>
        <taxon>Bacillota</taxon>
        <taxon>Bacilli</taxon>
        <taxon>Lactobacillales</taxon>
        <taxon>Lactobacillaceae</taxon>
        <taxon>Limosilactobacillus</taxon>
    </lineage>
</organism>
<keyword evidence="1" id="KW-0472">Membrane</keyword>
<keyword evidence="1" id="KW-1133">Transmembrane helix</keyword>
<gene>
    <name evidence="2" type="ORF">QUW44_08850</name>
</gene>
<dbReference type="Proteomes" id="UP001529343">
    <property type="component" value="Unassembled WGS sequence"/>
</dbReference>
<evidence type="ECO:0000313" key="2">
    <source>
        <dbReference type="EMBL" id="MDM8267228.1"/>
    </source>
</evidence>
<dbReference type="EMBL" id="JAUDDW010000045">
    <property type="protein sequence ID" value="MDM8267228.1"/>
    <property type="molecule type" value="Genomic_DNA"/>
</dbReference>
<name>A0ABT7UZX5_9LACO</name>
<dbReference type="Pfam" id="PF06772">
    <property type="entry name" value="LtrA"/>
    <property type="match status" value="1"/>
</dbReference>
<feature type="transmembrane region" description="Helical" evidence="1">
    <location>
        <begin position="72"/>
        <end position="90"/>
    </location>
</feature>
<comment type="caution">
    <text evidence="2">The sequence shown here is derived from an EMBL/GenBank/DDBJ whole genome shotgun (WGS) entry which is preliminary data.</text>
</comment>
<reference evidence="3" key="1">
    <citation type="submission" date="2023-06" db="EMBL/GenBank/DDBJ databases">
        <title>Identification and characterization of horizontal gene transfer across gut microbiota members of farm animals based on homology search.</title>
        <authorList>
            <person name="Zeman M."/>
            <person name="Kubasova T."/>
            <person name="Jahodarova E."/>
            <person name="Nykrynova M."/>
            <person name="Rychlik I."/>
        </authorList>
    </citation>
    <scope>NUCLEOTIDE SEQUENCE [LARGE SCALE GENOMIC DNA]</scope>
    <source>
        <strain evidence="3">161_Gplus</strain>
    </source>
</reference>
<keyword evidence="3" id="KW-1185">Reference proteome</keyword>
<evidence type="ECO:0000313" key="3">
    <source>
        <dbReference type="Proteomes" id="UP001529343"/>
    </source>
</evidence>
<feature type="transmembrane region" description="Helical" evidence="1">
    <location>
        <begin position="38"/>
        <end position="60"/>
    </location>
</feature>
<protein>
    <submittedName>
        <fullName evidence="2">Low temperature requirement protein A</fullName>
    </submittedName>
</protein>
<proteinExistence type="predicted"/>
<accession>A0ABT7UZX5</accession>
<dbReference type="InterPro" id="IPR010640">
    <property type="entry name" value="Low_temperature_requirement_A"/>
</dbReference>
<keyword evidence="1" id="KW-0812">Transmembrane</keyword>
<dbReference type="RefSeq" id="WP_289586591.1">
    <property type="nucleotide sequence ID" value="NZ_JAUDDW010000045.1"/>
</dbReference>